<comment type="catalytic activity">
    <reaction evidence="7">
        <text>L-threonyl-[protein] + ATP = O-phospho-L-threonyl-[protein] + ADP + H(+)</text>
        <dbReference type="Rhea" id="RHEA:46608"/>
        <dbReference type="Rhea" id="RHEA-COMP:11060"/>
        <dbReference type="Rhea" id="RHEA-COMP:11605"/>
        <dbReference type="ChEBI" id="CHEBI:15378"/>
        <dbReference type="ChEBI" id="CHEBI:30013"/>
        <dbReference type="ChEBI" id="CHEBI:30616"/>
        <dbReference type="ChEBI" id="CHEBI:61977"/>
        <dbReference type="ChEBI" id="CHEBI:456216"/>
        <dbReference type="EC" id="2.7.11.1"/>
    </reaction>
</comment>
<dbReference type="SMART" id="SM00636">
    <property type="entry name" value="Glyco_18"/>
    <property type="match status" value="1"/>
</dbReference>
<sequence length="445" mass="49805">MVSNSTYRRSFIDSSIRRARLYGFQGLDLSWGSANTSDNMANLDTLFQEWRAAVASEMRNSSMSELILTASVHYSPELNSISLPADSIQRNLNWFTHAHAALYDPRSTVNTDFGVGAWMNKGLIASTLVLSWPFYGYAWTLANSNNNSIGAPATGPAITETGAMRCNDIKNFIQQSVNYCANGSTWICFHDVEAVRTKVSYAKEKKLLGYVVWHVSNDDNWELSQAAQLEDVQGQEKQPPSLVIILTTTAAAVLLLIGFMLYIRRKRTLRSKVSKLETDEAATAGYFGSNGVLVGGEEIAVKKLSNTSAQGSEEFKNEVMLTAKLQHVFLARVLGFCIDREEQMLIYEYMPNKSLDYYLFDPIRRCTLDWTKRVEISEGVTQGLLYLQEYSRMTVIHRDLKASKILFDNDLKAKISNIGMTRIFTKEGPEANTDRIVGTLGVVPP</sequence>
<dbReference type="GO" id="GO:0004674">
    <property type="term" value="F:protein serine/threonine kinase activity"/>
    <property type="evidence" value="ECO:0007669"/>
    <property type="project" value="UniProtKB-KW"/>
</dbReference>
<dbReference type="FunFam" id="1.10.510.10:FF:001023">
    <property type="entry name" value="Os07g0541700 protein"/>
    <property type="match status" value="1"/>
</dbReference>
<evidence type="ECO:0000259" key="10">
    <source>
        <dbReference type="PROSITE" id="PS50011"/>
    </source>
</evidence>
<dbReference type="PANTHER" id="PTHR27002">
    <property type="entry name" value="RECEPTOR-LIKE SERINE/THREONINE-PROTEIN KINASE SD1-8"/>
    <property type="match status" value="1"/>
</dbReference>
<dbReference type="EMBL" id="EQ973918">
    <property type="protein sequence ID" value="EEF38858.1"/>
    <property type="molecule type" value="Genomic_DNA"/>
</dbReference>
<dbReference type="Pfam" id="PF07714">
    <property type="entry name" value="PK_Tyr_Ser-Thr"/>
    <property type="match status" value="1"/>
</dbReference>
<dbReference type="InterPro" id="IPR017853">
    <property type="entry name" value="GH"/>
</dbReference>
<dbReference type="Gene3D" id="1.10.510.10">
    <property type="entry name" value="Transferase(Phosphotransferase) domain 1"/>
    <property type="match status" value="1"/>
</dbReference>
<dbReference type="Gene3D" id="3.10.50.10">
    <property type="match status" value="1"/>
</dbReference>
<evidence type="ECO:0000256" key="8">
    <source>
        <dbReference type="ARBA" id="ARBA00048679"/>
    </source>
</evidence>
<keyword evidence="4" id="KW-0547">Nucleotide-binding</keyword>
<evidence type="ECO:0000256" key="6">
    <source>
        <dbReference type="ARBA" id="ARBA00022840"/>
    </source>
</evidence>
<dbReference type="InterPro" id="IPR029070">
    <property type="entry name" value="Chitinase_insertion_sf"/>
</dbReference>
<keyword evidence="9" id="KW-0812">Transmembrane</keyword>
<dbReference type="EC" id="2.7.11.1" evidence="1"/>
<accession>B9SC00</accession>
<evidence type="ECO:0000256" key="5">
    <source>
        <dbReference type="ARBA" id="ARBA00022777"/>
    </source>
</evidence>
<keyword evidence="13" id="KW-1185">Reference proteome</keyword>
<dbReference type="InParanoid" id="B9SC00"/>
<dbReference type="Gene3D" id="3.20.20.80">
    <property type="entry name" value="Glycosidases"/>
    <property type="match status" value="1"/>
</dbReference>
<dbReference type="InterPro" id="IPR001245">
    <property type="entry name" value="Ser-Thr/Tyr_kinase_cat_dom"/>
</dbReference>
<feature type="transmembrane region" description="Helical" evidence="9">
    <location>
        <begin position="242"/>
        <end position="263"/>
    </location>
</feature>
<evidence type="ECO:0000256" key="2">
    <source>
        <dbReference type="ARBA" id="ARBA00022527"/>
    </source>
</evidence>
<keyword evidence="5" id="KW-0418">Kinase</keyword>
<proteinExistence type="predicted"/>
<evidence type="ECO:0000313" key="12">
    <source>
        <dbReference type="EMBL" id="EEF38858.1"/>
    </source>
</evidence>
<dbReference type="GO" id="GO:0008061">
    <property type="term" value="F:chitin binding"/>
    <property type="evidence" value="ECO:0007669"/>
    <property type="project" value="InterPro"/>
</dbReference>
<feature type="domain" description="GH18" evidence="11">
    <location>
        <begin position="1"/>
        <end position="234"/>
    </location>
</feature>
<evidence type="ECO:0000313" key="13">
    <source>
        <dbReference type="Proteomes" id="UP000008311"/>
    </source>
</evidence>
<keyword evidence="2" id="KW-0723">Serine/threonine-protein kinase</keyword>
<keyword evidence="6" id="KW-0067">ATP-binding</keyword>
<dbReference type="InterPro" id="IPR011009">
    <property type="entry name" value="Kinase-like_dom_sf"/>
</dbReference>
<dbReference type="GO" id="GO:0005524">
    <property type="term" value="F:ATP binding"/>
    <property type="evidence" value="ECO:0007669"/>
    <property type="project" value="UniProtKB-KW"/>
</dbReference>
<dbReference type="Proteomes" id="UP000008311">
    <property type="component" value="Unassembled WGS sequence"/>
</dbReference>
<name>B9SC00_RICCO</name>
<gene>
    <name evidence="12" type="ORF">RCOM_0701170</name>
</gene>
<dbReference type="InterPro" id="IPR011583">
    <property type="entry name" value="Chitinase_II/V-like_cat"/>
</dbReference>
<dbReference type="InterPro" id="IPR000719">
    <property type="entry name" value="Prot_kinase_dom"/>
</dbReference>
<dbReference type="SUPFAM" id="SSF56112">
    <property type="entry name" value="Protein kinase-like (PK-like)"/>
    <property type="match status" value="1"/>
</dbReference>
<dbReference type="PROSITE" id="PS51910">
    <property type="entry name" value="GH18_2"/>
    <property type="match status" value="1"/>
</dbReference>
<comment type="catalytic activity">
    <reaction evidence="8">
        <text>L-seryl-[protein] + ATP = O-phospho-L-seryl-[protein] + ADP + H(+)</text>
        <dbReference type="Rhea" id="RHEA:17989"/>
        <dbReference type="Rhea" id="RHEA-COMP:9863"/>
        <dbReference type="Rhea" id="RHEA-COMP:11604"/>
        <dbReference type="ChEBI" id="CHEBI:15378"/>
        <dbReference type="ChEBI" id="CHEBI:29999"/>
        <dbReference type="ChEBI" id="CHEBI:30616"/>
        <dbReference type="ChEBI" id="CHEBI:83421"/>
        <dbReference type="ChEBI" id="CHEBI:456216"/>
        <dbReference type="EC" id="2.7.11.1"/>
    </reaction>
</comment>
<protein>
    <recommendedName>
        <fullName evidence="1">non-specific serine/threonine protein kinase</fullName>
        <ecNumber evidence="1">2.7.11.1</ecNumber>
    </recommendedName>
</protein>
<keyword evidence="9" id="KW-0472">Membrane</keyword>
<dbReference type="Pfam" id="PF00704">
    <property type="entry name" value="Glyco_hydro_18"/>
    <property type="match status" value="1"/>
</dbReference>
<evidence type="ECO:0000259" key="11">
    <source>
        <dbReference type="PROSITE" id="PS51910"/>
    </source>
</evidence>
<feature type="domain" description="Protein kinase" evidence="10">
    <location>
        <begin position="276"/>
        <end position="445"/>
    </location>
</feature>
<dbReference type="PROSITE" id="PS50011">
    <property type="entry name" value="PROTEIN_KINASE_DOM"/>
    <property type="match status" value="1"/>
</dbReference>
<dbReference type="InterPro" id="IPR020635">
    <property type="entry name" value="Tyr_kinase_cat_dom"/>
</dbReference>
<dbReference type="PANTHER" id="PTHR27002:SF1077">
    <property type="entry name" value="CYSTEINE-RICH RECEPTOR-LIKE PROTEIN KINASE 4"/>
    <property type="match status" value="1"/>
</dbReference>
<dbReference type="SUPFAM" id="SSF51445">
    <property type="entry name" value="(Trans)glycosidases"/>
    <property type="match status" value="1"/>
</dbReference>
<keyword evidence="9" id="KW-1133">Transmembrane helix</keyword>
<evidence type="ECO:0000256" key="1">
    <source>
        <dbReference type="ARBA" id="ARBA00012513"/>
    </source>
</evidence>
<reference evidence="13" key="1">
    <citation type="journal article" date="2010" name="Nat. Biotechnol.">
        <title>Draft genome sequence of the oilseed species Ricinus communis.</title>
        <authorList>
            <person name="Chan A.P."/>
            <person name="Crabtree J."/>
            <person name="Zhao Q."/>
            <person name="Lorenzi H."/>
            <person name="Orvis J."/>
            <person name="Puiu D."/>
            <person name="Melake-Berhan A."/>
            <person name="Jones K.M."/>
            <person name="Redman J."/>
            <person name="Chen G."/>
            <person name="Cahoon E.B."/>
            <person name="Gedil M."/>
            <person name="Stanke M."/>
            <person name="Haas B.J."/>
            <person name="Wortman J.R."/>
            <person name="Fraser-Liggett C.M."/>
            <person name="Ravel J."/>
            <person name="Rabinowicz P.D."/>
        </authorList>
    </citation>
    <scope>NUCLEOTIDE SEQUENCE [LARGE SCALE GENOMIC DNA]</scope>
    <source>
        <strain evidence="13">cv. Hale</strain>
    </source>
</reference>
<evidence type="ECO:0000256" key="3">
    <source>
        <dbReference type="ARBA" id="ARBA00022679"/>
    </source>
</evidence>
<evidence type="ECO:0000256" key="4">
    <source>
        <dbReference type="ARBA" id="ARBA00022741"/>
    </source>
</evidence>
<dbReference type="AlphaFoldDB" id="B9SC00"/>
<dbReference type="Gene3D" id="3.30.200.20">
    <property type="entry name" value="Phosphorylase Kinase, domain 1"/>
    <property type="match status" value="1"/>
</dbReference>
<dbReference type="STRING" id="3988.B9SC00"/>
<dbReference type="SUPFAM" id="SSF54556">
    <property type="entry name" value="Chitinase insertion domain"/>
    <property type="match status" value="1"/>
</dbReference>
<keyword evidence="3" id="KW-0808">Transferase</keyword>
<evidence type="ECO:0000256" key="9">
    <source>
        <dbReference type="SAM" id="Phobius"/>
    </source>
</evidence>
<dbReference type="InterPro" id="IPR001223">
    <property type="entry name" value="Glyco_hydro18_cat"/>
</dbReference>
<dbReference type="GO" id="GO:0004713">
    <property type="term" value="F:protein tyrosine kinase activity"/>
    <property type="evidence" value="ECO:0007669"/>
    <property type="project" value="InterPro"/>
</dbReference>
<dbReference type="eggNOG" id="KOG2806">
    <property type="taxonomic scope" value="Eukaryota"/>
</dbReference>
<dbReference type="GO" id="GO:0005975">
    <property type="term" value="P:carbohydrate metabolic process"/>
    <property type="evidence" value="ECO:0007669"/>
    <property type="project" value="InterPro"/>
</dbReference>
<dbReference type="SMART" id="SM00219">
    <property type="entry name" value="TyrKc"/>
    <property type="match status" value="1"/>
</dbReference>
<evidence type="ECO:0000256" key="7">
    <source>
        <dbReference type="ARBA" id="ARBA00047899"/>
    </source>
</evidence>
<organism evidence="12 13">
    <name type="scientific">Ricinus communis</name>
    <name type="common">Castor bean</name>
    <dbReference type="NCBI Taxonomy" id="3988"/>
    <lineage>
        <taxon>Eukaryota</taxon>
        <taxon>Viridiplantae</taxon>
        <taxon>Streptophyta</taxon>
        <taxon>Embryophyta</taxon>
        <taxon>Tracheophyta</taxon>
        <taxon>Spermatophyta</taxon>
        <taxon>Magnoliopsida</taxon>
        <taxon>eudicotyledons</taxon>
        <taxon>Gunneridae</taxon>
        <taxon>Pentapetalae</taxon>
        <taxon>rosids</taxon>
        <taxon>fabids</taxon>
        <taxon>Malpighiales</taxon>
        <taxon>Euphorbiaceae</taxon>
        <taxon>Acalyphoideae</taxon>
        <taxon>Acalypheae</taxon>
        <taxon>Ricinus</taxon>
    </lineage>
</organism>